<evidence type="ECO:0000313" key="2">
    <source>
        <dbReference type="Proteomes" id="UP001595699"/>
    </source>
</evidence>
<evidence type="ECO:0000313" key="1">
    <source>
        <dbReference type="EMBL" id="MFC3766733.1"/>
    </source>
</evidence>
<protein>
    <submittedName>
        <fullName evidence="1">Uncharacterized protein</fullName>
    </submittedName>
</protein>
<dbReference type="EMBL" id="JBHRZH010000056">
    <property type="protein sequence ID" value="MFC3766733.1"/>
    <property type="molecule type" value="Genomic_DNA"/>
</dbReference>
<dbReference type="Proteomes" id="UP001595699">
    <property type="component" value="Unassembled WGS sequence"/>
</dbReference>
<sequence length="127" mass="14515">MANAPSDQFNIPLEAHMPSPTGDSEYVALAEIHAETTNVVGYALFAIQEWTERLRGQVSTRKVPEVLIEWTIQQEGLSFEDGILVDEADDPGHSSLRRGKLLWRGREYQLRWLTPPESQRVMTKYFV</sequence>
<comment type="caution">
    <text evidence="1">The sequence shown here is derived from an EMBL/GenBank/DDBJ whole genome shotgun (WGS) entry which is preliminary data.</text>
</comment>
<proteinExistence type="predicted"/>
<organism evidence="1 2">
    <name type="scientific">Tenggerimyces flavus</name>
    <dbReference type="NCBI Taxonomy" id="1708749"/>
    <lineage>
        <taxon>Bacteria</taxon>
        <taxon>Bacillati</taxon>
        <taxon>Actinomycetota</taxon>
        <taxon>Actinomycetes</taxon>
        <taxon>Propionibacteriales</taxon>
        <taxon>Nocardioidaceae</taxon>
        <taxon>Tenggerimyces</taxon>
    </lineage>
</organism>
<keyword evidence="2" id="KW-1185">Reference proteome</keyword>
<gene>
    <name evidence="1" type="ORF">ACFOUW_38305</name>
</gene>
<name>A0ABV7YRK2_9ACTN</name>
<dbReference type="RefSeq" id="WP_205118361.1">
    <property type="nucleotide sequence ID" value="NZ_JAFBCM010000001.1"/>
</dbReference>
<reference evidence="2" key="1">
    <citation type="journal article" date="2019" name="Int. J. Syst. Evol. Microbiol.">
        <title>The Global Catalogue of Microorganisms (GCM) 10K type strain sequencing project: providing services to taxonomists for standard genome sequencing and annotation.</title>
        <authorList>
            <consortium name="The Broad Institute Genomics Platform"/>
            <consortium name="The Broad Institute Genome Sequencing Center for Infectious Disease"/>
            <person name="Wu L."/>
            <person name="Ma J."/>
        </authorList>
    </citation>
    <scope>NUCLEOTIDE SEQUENCE [LARGE SCALE GENOMIC DNA]</scope>
    <source>
        <strain evidence="2">CGMCC 4.7241</strain>
    </source>
</reference>
<accession>A0ABV7YRK2</accession>